<dbReference type="PANTHER" id="PTHR11475">
    <property type="entry name" value="OXIDASE/PEROXIDASE"/>
    <property type="match status" value="1"/>
</dbReference>
<dbReference type="PROSITE" id="PS50292">
    <property type="entry name" value="PEROXIDASE_3"/>
    <property type="match status" value="1"/>
</dbReference>
<protein>
    <recommendedName>
        <fullName evidence="4">Peroxidase</fullName>
    </recommendedName>
</protein>
<keyword evidence="1" id="KW-0472">Membrane</keyword>
<dbReference type="SUPFAM" id="SSF48113">
    <property type="entry name" value="Heme-dependent peroxidases"/>
    <property type="match status" value="1"/>
</dbReference>
<name>A0A8B6BI09_MYTGA</name>
<dbReference type="OrthoDB" id="823504at2759"/>
<evidence type="ECO:0000313" key="2">
    <source>
        <dbReference type="EMBL" id="VDH91119.1"/>
    </source>
</evidence>
<dbReference type="Pfam" id="PF03098">
    <property type="entry name" value="An_peroxidase"/>
    <property type="match status" value="1"/>
</dbReference>
<dbReference type="InterPro" id="IPR010255">
    <property type="entry name" value="Haem_peroxidase_sf"/>
</dbReference>
<reference evidence="2" key="1">
    <citation type="submission" date="2018-11" db="EMBL/GenBank/DDBJ databases">
        <authorList>
            <person name="Alioto T."/>
            <person name="Alioto T."/>
        </authorList>
    </citation>
    <scope>NUCLEOTIDE SEQUENCE</scope>
</reference>
<dbReference type="InterPro" id="IPR019791">
    <property type="entry name" value="Haem_peroxidase_animal"/>
</dbReference>
<dbReference type="PANTHER" id="PTHR11475:SF144">
    <property type="entry name" value="NAD(P)H OXIDASE (H2O2-FORMING)"/>
    <property type="match status" value="1"/>
</dbReference>
<accession>A0A8B6BI09</accession>
<evidence type="ECO:0000256" key="1">
    <source>
        <dbReference type="SAM" id="Phobius"/>
    </source>
</evidence>
<proteinExistence type="predicted"/>
<dbReference type="GO" id="GO:0004601">
    <property type="term" value="F:peroxidase activity"/>
    <property type="evidence" value="ECO:0007669"/>
    <property type="project" value="InterPro"/>
</dbReference>
<dbReference type="Gene3D" id="1.10.640.10">
    <property type="entry name" value="Haem peroxidase domain superfamily, animal type"/>
    <property type="match status" value="1"/>
</dbReference>
<keyword evidence="1" id="KW-0812">Transmembrane</keyword>
<gene>
    <name evidence="2" type="ORF">MGAL_10B000652</name>
</gene>
<evidence type="ECO:0000313" key="3">
    <source>
        <dbReference type="Proteomes" id="UP000596742"/>
    </source>
</evidence>
<dbReference type="InterPro" id="IPR037120">
    <property type="entry name" value="Haem_peroxidase_sf_animal"/>
</dbReference>
<dbReference type="GO" id="GO:0006979">
    <property type="term" value="P:response to oxidative stress"/>
    <property type="evidence" value="ECO:0007669"/>
    <property type="project" value="InterPro"/>
</dbReference>
<sequence length="290" mass="33169">MTSTLSEQEDHILVPDLREHLFGTLDFSRRDLAALNIQRARDHGLPGYNDIRQAYGLPRVDWTGINNLTVNSGKINQSLIDAIERVRSLYGNSSAPDELDLFVGGMLETTFDGPGPLFRNILLEQFLRIRHGDRFWYENTDERFRQFDDATIAEINSVTLKDIILKVTTIPSSELPPDVFSSYKDPCPQPSQLMADSDQMEQSIPTIENCTRLQHYDYFSGSEISFPLTFIFLGLCVPATIGIMLFLNKRKQKEIAEARKRLAPRRQKTADPNTFTGKIIVKFNYKRFTL</sequence>
<dbReference type="Proteomes" id="UP000596742">
    <property type="component" value="Unassembled WGS sequence"/>
</dbReference>
<dbReference type="GO" id="GO:0020037">
    <property type="term" value="F:heme binding"/>
    <property type="evidence" value="ECO:0007669"/>
    <property type="project" value="InterPro"/>
</dbReference>
<organism evidence="2 3">
    <name type="scientific">Mytilus galloprovincialis</name>
    <name type="common">Mediterranean mussel</name>
    <dbReference type="NCBI Taxonomy" id="29158"/>
    <lineage>
        <taxon>Eukaryota</taxon>
        <taxon>Metazoa</taxon>
        <taxon>Spiralia</taxon>
        <taxon>Lophotrochozoa</taxon>
        <taxon>Mollusca</taxon>
        <taxon>Bivalvia</taxon>
        <taxon>Autobranchia</taxon>
        <taxon>Pteriomorphia</taxon>
        <taxon>Mytilida</taxon>
        <taxon>Mytiloidea</taxon>
        <taxon>Mytilidae</taxon>
        <taxon>Mytilinae</taxon>
        <taxon>Mytilus</taxon>
    </lineage>
</organism>
<keyword evidence="3" id="KW-1185">Reference proteome</keyword>
<dbReference type="EMBL" id="UYJE01000208">
    <property type="protein sequence ID" value="VDH91119.1"/>
    <property type="molecule type" value="Genomic_DNA"/>
</dbReference>
<keyword evidence="1" id="KW-1133">Transmembrane helix</keyword>
<evidence type="ECO:0008006" key="4">
    <source>
        <dbReference type="Google" id="ProtNLM"/>
    </source>
</evidence>
<dbReference type="AlphaFoldDB" id="A0A8B6BI09"/>
<feature type="transmembrane region" description="Helical" evidence="1">
    <location>
        <begin position="224"/>
        <end position="247"/>
    </location>
</feature>
<comment type="caution">
    <text evidence="2">The sequence shown here is derived from an EMBL/GenBank/DDBJ whole genome shotgun (WGS) entry which is preliminary data.</text>
</comment>